<dbReference type="GO" id="GO:0008170">
    <property type="term" value="F:N-methyltransferase activity"/>
    <property type="evidence" value="ECO:0007669"/>
    <property type="project" value="InterPro"/>
</dbReference>
<feature type="domain" description="DNA methylase adenine-specific" evidence="6">
    <location>
        <begin position="77"/>
        <end position="168"/>
    </location>
</feature>
<dbReference type="PANTHER" id="PTHR33841:SF1">
    <property type="entry name" value="DNA METHYLTRANSFERASE A"/>
    <property type="match status" value="1"/>
</dbReference>
<dbReference type="RefSeq" id="WP_122935751.1">
    <property type="nucleotide sequence ID" value="NZ_JBHSNT010000003.1"/>
</dbReference>
<dbReference type="InterPro" id="IPR029063">
    <property type="entry name" value="SAM-dependent_MTases_sf"/>
</dbReference>
<protein>
    <recommendedName>
        <fullName evidence="1">site-specific DNA-methyltransferase (adenine-specific)</fullName>
        <ecNumber evidence="1">2.1.1.72</ecNumber>
    </recommendedName>
</protein>
<keyword evidence="9" id="KW-1185">Reference proteome</keyword>
<evidence type="ECO:0000259" key="6">
    <source>
        <dbReference type="Pfam" id="PF02384"/>
    </source>
</evidence>
<evidence type="ECO:0000256" key="1">
    <source>
        <dbReference type="ARBA" id="ARBA00011900"/>
    </source>
</evidence>
<dbReference type="InterPro" id="IPR050953">
    <property type="entry name" value="N4_N6_ade-DNA_methylase"/>
</dbReference>
<dbReference type="AlphaFoldDB" id="A0A3M8AK83"/>
<dbReference type="Gene3D" id="3.40.50.150">
    <property type="entry name" value="Vaccinia Virus protein VP39"/>
    <property type="match status" value="1"/>
</dbReference>
<dbReference type="GO" id="GO:0032259">
    <property type="term" value="P:methylation"/>
    <property type="evidence" value="ECO:0007669"/>
    <property type="project" value="UniProtKB-KW"/>
</dbReference>
<comment type="catalytic activity">
    <reaction evidence="5">
        <text>a 2'-deoxyadenosine in DNA + S-adenosyl-L-methionine = an N(6)-methyl-2'-deoxyadenosine in DNA + S-adenosyl-L-homocysteine + H(+)</text>
        <dbReference type="Rhea" id="RHEA:15197"/>
        <dbReference type="Rhea" id="RHEA-COMP:12418"/>
        <dbReference type="Rhea" id="RHEA-COMP:12419"/>
        <dbReference type="ChEBI" id="CHEBI:15378"/>
        <dbReference type="ChEBI" id="CHEBI:57856"/>
        <dbReference type="ChEBI" id="CHEBI:59789"/>
        <dbReference type="ChEBI" id="CHEBI:90615"/>
        <dbReference type="ChEBI" id="CHEBI:90616"/>
        <dbReference type="EC" id="2.1.1.72"/>
    </reaction>
</comment>
<dbReference type="REBASE" id="415780">
    <property type="entry name" value="M.AspSJ23ORF3950P"/>
</dbReference>
<evidence type="ECO:0000259" key="7">
    <source>
        <dbReference type="Pfam" id="PF07669"/>
    </source>
</evidence>
<gene>
    <name evidence="8" type="ORF">EDM22_03950</name>
</gene>
<keyword evidence="3" id="KW-0808">Transferase</keyword>
<dbReference type="GO" id="GO:0009007">
    <property type="term" value="F:site-specific DNA-methyltransferase (adenine-specific) activity"/>
    <property type="evidence" value="ECO:0007669"/>
    <property type="project" value="UniProtKB-EC"/>
</dbReference>
<keyword evidence="2" id="KW-0489">Methyltransferase</keyword>
<name>A0A3M8AK83_9MICO</name>
<dbReference type="EC" id="2.1.1.72" evidence="1"/>
<dbReference type="Pfam" id="PF07669">
    <property type="entry name" value="Eco57I"/>
    <property type="match status" value="1"/>
</dbReference>
<dbReference type="PRINTS" id="PR00507">
    <property type="entry name" value="N12N6MTFRASE"/>
</dbReference>
<keyword evidence="4" id="KW-0949">S-adenosyl-L-methionine</keyword>
<evidence type="ECO:0000256" key="4">
    <source>
        <dbReference type="ARBA" id="ARBA00022691"/>
    </source>
</evidence>
<sequence>MTGQAYASLRPGVKEAAAKLESLVERFGFEATWRSLLANRAASEEPASLALILRELDITPVTSEDLLRERSLTEVSVLYEYLLAHVNHQERKLAGQYFTPDDVAVFMATKAVEIGRNGRWLDPCCGVGNLSFWLARAHDDPEEFVRNRLVLVDQDPLALLSARILLTLEFERTAADVFEKLSARAFVLNALFEALPPFEYAILNPPYVVVPANRSFKTSDARDLYAYFLERVIEASNGFVSITPQSFTGGRKFRSLRALMLSNLSRIDIYCFDNVPDNMFRGVKFGSQNSNHVNSTRAAITVALRHGPIRRRITPLLRWRASERKQMFASAHQHLAPLVEDLVAFRKIDASLTALFQEISESRRSIKDLLVDHYSPYKLTVASTPRYYLSAVMREIDRAGSHTLHFRSEEDRDLAYVVLNSSLAYWWWRIHDGGITLNRGVLRSVPIPDNLAPSATLTAALLESEGSNIVVKRNAGRDHQNVKHQPDLILRLNAYVAPGFAEELLRVHSNTYFEGSTSERSIAG</sequence>
<dbReference type="InterPro" id="IPR003356">
    <property type="entry name" value="DNA_methylase_A-5"/>
</dbReference>
<evidence type="ECO:0000256" key="5">
    <source>
        <dbReference type="ARBA" id="ARBA00047942"/>
    </source>
</evidence>
<comment type="caution">
    <text evidence="8">The sequence shown here is derived from an EMBL/GenBank/DDBJ whole genome shotgun (WGS) entry which is preliminary data.</text>
</comment>
<dbReference type="Pfam" id="PF02384">
    <property type="entry name" value="N6_Mtase"/>
    <property type="match status" value="1"/>
</dbReference>
<dbReference type="SUPFAM" id="SSF53335">
    <property type="entry name" value="S-adenosyl-L-methionine-dependent methyltransferases"/>
    <property type="match status" value="1"/>
</dbReference>
<evidence type="ECO:0000256" key="2">
    <source>
        <dbReference type="ARBA" id="ARBA00022603"/>
    </source>
</evidence>
<dbReference type="PANTHER" id="PTHR33841">
    <property type="entry name" value="DNA METHYLTRANSFERASE YEEA-RELATED"/>
    <property type="match status" value="1"/>
</dbReference>
<evidence type="ECO:0000313" key="8">
    <source>
        <dbReference type="EMBL" id="RNB51591.1"/>
    </source>
</evidence>
<dbReference type="GO" id="GO:0003677">
    <property type="term" value="F:DNA binding"/>
    <property type="evidence" value="ECO:0007669"/>
    <property type="project" value="InterPro"/>
</dbReference>
<dbReference type="Proteomes" id="UP000275048">
    <property type="component" value="Unassembled WGS sequence"/>
</dbReference>
<accession>A0A3M8AK83</accession>
<dbReference type="GO" id="GO:0006304">
    <property type="term" value="P:DNA modification"/>
    <property type="evidence" value="ECO:0007669"/>
    <property type="project" value="InterPro"/>
</dbReference>
<feature type="domain" description="Type II methyltransferase M.TaqI-like" evidence="7">
    <location>
        <begin position="197"/>
        <end position="272"/>
    </location>
</feature>
<dbReference type="EMBL" id="RHHB01000003">
    <property type="protein sequence ID" value="RNB51591.1"/>
    <property type="molecule type" value="Genomic_DNA"/>
</dbReference>
<organism evidence="8 9">
    <name type="scientific">Agromyces tardus</name>
    <dbReference type="NCBI Taxonomy" id="2583849"/>
    <lineage>
        <taxon>Bacteria</taxon>
        <taxon>Bacillati</taxon>
        <taxon>Actinomycetota</taxon>
        <taxon>Actinomycetes</taxon>
        <taxon>Micrococcales</taxon>
        <taxon>Microbacteriaceae</taxon>
        <taxon>Agromyces</taxon>
    </lineage>
</organism>
<dbReference type="InterPro" id="IPR011639">
    <property type="entry name" value="MethylTrfase_TaqI-like_dom"/>
</dbReference>
<dbReference type="OrthoDB" id="32195at2"/>
<proteinExistence type="predicted"/>
<dbReference type="CDD" id="cd02440">
    <property type="entry name" value="AdoMet_MTases"/>
    <property type="match status" value="1"/>
</dbReference>
<evidence type="ECO:0000313" key="9">
    <source>
        <dbReference type="Proteomes" id="UP000275048"/>
    </source>
</evidence>
<evidence type="ECO:0000256" key="3">
    <source>
        <dbReference type="ARBA" id="ARBA00022679"/>
    </source>
</evidence>
<reference evidence="8 9" key="1">
    <citation type="submission" date="2018-10" db="EMBL/GenBank/DDBJ databases">
        <title>Isolation, diversity and antibacterial activity of antinobacteria from the wheat rhizosphere soil.</title>
        <authorList>
            <person name="Sun T."/>
        </authorList>
    </citation>
    <scope>NUCLEOTIDE SEQUENCE [LARGE SCALE GENOMIC DNA]</scope>
    <source>
        <strain evidence="8 9">SJ-23</strain>
    </source>
</reference>